<dbReference type="Gene3D" id="3.30.70.270">
    <property type="match status" value="1"/>
</dbReference>
<dbReference type="EMBL" id="CP076607">
    <property type="protein sequence ID" value="QWU15102.1"/>
    <property type="molecule type" value="Genomic_DNA"/>
</dbReference>
<keyword evidence="6" id="KW-1185">Reference proteome</keyword>
<sequence>MDYQLDIQTLLITLILGNVFMVLLFTAYRYRSSRDIASSLFIISKWLQSACWLVVMIRFSLSGPQVVLLSNVLMLGGGGLEVVALLLMAGAFDDKAKRYYAVVTLLSVLSYGLIYFLYHSDNLRIASASLGAVLFIAFPAYRFIANKGGSLLQTVMGLIYAAVASIMLVRAFAALFSGREMDIFSPGLIQQFYYIGIFLSMILGMAGFVLLSRERSYEALQRMANIDELTGILNRRAFIDKAQLAAAAAAERGEPISFLLLDIDHFKQVNDNYGHVTGDWALQNFASTVEFYLGRDDLFGRYGGEEFAILLPGAGEEESDRKAEQFRSAIMSSRIEGHPLQYTVSIGVITVIPDKSTQLDQLYKLSDAALYKAKQGGRNRVVRSRWPEEPEPG</sequence>
<feature type="transmembrane region" description="Helical" evidence="1">
    <location>
        <begin position="6"/>
        <end position="28"/>
    </location>
</feature>
<dbReference type="GO" id="GO:0043709">
    <property type="term" value="P:cell adhesion involved in single-species biofilm formation"/>
    <property type="evidence" value="ECO:0007669"/>
    <property type="project" value="TreeGrafter"/>
</dbReference>
<evidence type="ECO:0000313" key="3">
    <source>
        <dbReference type="EMBL" id="QWU15102.1"/>
    </source>
</evidence>
<feature type="transmembrane region" description="Helical" evidence="1">
    <location>
        <begin position="40"/>
        <end position="61"/>
    </location>
</feature>
<feature type="transmembrane region" description="Helical" evidence="1">
    <location>
        <begin position="67"/>
        <end position="87"/>
    </location>
</feature>
<reference evidence="4 5" key="1">
    <citation type="submission" date="2016-10" db="EMBL/GenBank/DDBJ databases">
        <authorList>
            <person name="de Groot N.N."/>
        </authorList>
    </citation>
    <scope>NUCLEOTIDE SEQUENCE [LARGE SCALE GENOMIC DNA]</scope>
    <source>
        <strain evidence="4 5">CGMCC 1.10238</strain>
    </source>
</reference>
<dbReference type="InterPro" id="IPR000160">
    <property type="entry name" value="GGDEF_dom"/>
</dbReference>
<keyword evidence="1" id="KW-1133">Transmembrane helix</keyword>
<evidence type="ECO:0000313" key="5">
    <source>
        <dbReference type="Proteomes" id="UP000198809"/>
    </source>
</evidence>
<feature type="transmembrane region" description="Helical" evidence="1">
    <location>
        <begin position="151"/>
        <end position="172"/>
    </location>
</feature>
<dbReference type="STRING" id="1333845.SAMN04487895_108257"/>
<dbReference type="SUPFAM" id="SSF55073">
    <property type="entry name" value="Nucleotide cyclase"/>
    <property type="match status" value="1"/>
</dbReference>
<dbReference type="Proteomes" id="UP000198809">
    <property type="component" value="Unassembled WGS sequence"/>
</dbReference>
<keyword evidence="1" id="KW-0812">Transmembrane</keyword>
<dbReference type="OrthoDB" id="9759607at2"/>
<accession>A0A1H8QJH0</accession>
<dbReference type="InterPro" id="IPR050469">
    <property type="entry name" value="Diguanylate_Cyclase"/>
</dbReference>
<feature type="transmembrane region" description="Helical" evidence="1">
    <location>
        <begin position="99"/>
        <end position="118"/>
    </location>
</feature>
<evidence type="ECO:0000313" key="4">
    <source>
        <dbReference type="EMBL" id="SEO54342.1"/>
    </source>
</evidence>
<dbReference type="NCBIfam" id="TIGR00254">
    <property type="entry name" value="GGDEF"/>
    <property type="match status" value="1"/>
</dbReference>
<name>A0A1H8QJH0_9BACL</name>
<dbReference type="CDD" id="cd01949">
    <property type="entry name" value="GGDEF"/>
    <property type="match status" value="1"/>
</dbReference>
<proteinExistence type="predicted"/>
<dbReference type="RefSeq" id="WP_036603798.1">
    <property type="nucleotide sequence ID" value="NZ_CP076607.1"/>
</dbReference>
<protein>
    <submittedName>
        <fullName evidence="4">Diguanylate cyclase (GGDEF) domain-containing protein</fullName>
    </submittedName>
    <submittedName>
        <fullName evidence="3">GGDEF domain-containing protein</fullName>
    </submittedName>
</protein>
<dbReference type="Proteomes" id="UP000683429">
    <property type="component" value="Chromosome"/>
</dbReference>
<dbReference type="PANTHER" id="PTHR45138">
    <property type="entry name" value="REGULATORY COMPONENTS OF SENSORY TRANSDUCTION SYSTEM"/>
    <property type="match status" value="1"/>
</dbReference>
<dbReference type="GO" id="GO:1902201">
    <property type="term" value="P:negative regulation of bacterial-type flagellum-dependent cell motility"/>
    <property type="evidence" value="ECO:0007669"/>
    <property type="project" value="TreeGrafter"/>
</dbReference>
<feature type="domain" description="GGDEF" evidence="2">
    <location>
        <begin position="254"/>
        <end position="386"/>
    </location>
</feature>
<dbReference type="Pfam" id="PF00990">
    <property type="entry name" value="GGDEF"/>
    <property type="match status" value="1"/>
</dbReference>
<dbReference type="PROSITE" id="PS50887">
    <property type="entry name" value="GGDEF"/>
    <property type="match status" value="1"/>
</dbReference>
<dbReference type="FunFam" id="3.30.70.270:FF:000001">
    <property type="entry name" value="Diguanylate cyclase domain protein"/>
    <property type="match status" value="1"/>
</dbReference>
<dbReference type="AlphaFoldDB" id="A0A1H8QJH0"/>
<dbReference type="EMBL" id="FODH01000008">
    <property type="protein sequence ID" value="SEO54342.1"/>
    <property type="molecule type" value="Genomic_DNA"/>
</dbReference>
<dbReference type="GO" id="GO:0052621">
    <property type="term" value="F:diguanylate cyclase activity"/>
    <property type="evidence" value="ECO:0007669"/>
    <property type="project" value="TreeGrafter"/>
</dbReference>
<dbReference type="InterPro" id="IPR043128">
    <property type="entry name" value="Rev_trsase/Diguanyl_cyclase"/>
</dbReference>
<feature type="transmembrane region" description="Helical" evidence="1">
    <location>
        <begin position="192"/>
        <end position="212"/>
    </location>
</feature>
<dbReference type="InterPro" id="IPR029787">
    <property type="entry name" value="Nucleotide_cyclase"/>
</dbReference>
<evidence type="ECO:0000313" key="6">
    <source>
        <dbReference type="Proteomes" id="UP000683429"/>
    </source>
</evidence>
<reference evidence="3 6" key="2">
    <citation type="submission" date="2021-06" db="EMBL/GenBank/DDBJ databases">
        <title>Whole genome sequence of Paenibacillus sophorae DSM23020 for comparative genomics.</title>
        <authorList>
            <person name="Kim M.-J."/>
            <person name="Lee G."/>
            <person name="Shin J.-H."/>
        </authorList>
    </citation>
    <scope>NUCLEOTIDE SEQUENCE [LARGE SCALE GENOMIC DNA]</scope>
    <source>
        <strain evidence="3 6">DSM 23020</strain>
    </source>
</reference>
<dbReference type="PANTHER" id="PTHR45138:SF9">
    <property type="entry name" value="DIGUANYLATE CYCLASE DGCM-RELATED"/>
    <property type="match status" value="1"/>
</dbReference>
<evidence type="ECO:0000256" key="1">
    <source>
        <dbReference type="SAM" id="Phobius"/>
    </source>
</evidence>
<gene>
    <name evidence="3" type="ORF">KP014_24935</name>
    <name evidence="4" type="ORF">SAMN04487895_108257</name>
</gene>
<evidence type="ECO:0000259" key="2">
    <source>
        <dbReference type="PROSITE" id="PS50887"/>
    </source>
</evidence>
<organism evidence="4 5">
    <name type="scientific">Paenibacillus sophorae</name>
    <dbReference type="NCBI Taxonomy" id="1333845"/>
    <lineage>
        <taxon>Bacteria</taxon>
        <taxon>Bacillati</taxon>
        <taxon>Bacillota</taxon>
        <taxon>Bacilli</taxon>
        <taxon>Bacillales</taxon>
        <taxon>Paenibacillaceae</taxon>
        <taxon>Paenibacillus</taxon>
    </lineage>
</organism>
<feature type="transmembrane region" description="Helical" evidence="1">
    <location>
        <begin position="124"/>
        <end position="144"/>
    </location>
</feature>
<keyword evidence="1" id="KW-0472">Membrane</keyword>
<dbReference type="SMART" id="SM00267">
    <property type="entry name" value="GGDEF"/>
    <property type="match status" value="1"/>
</dbReference>
<dbReference type="GO" id="GO:0005886">
    <property type="term" value="C:plasma membrane"/>
    <property type="evidence" value="ECO:0007669"/>
    <property type="project" value="TreeGrafter"/>
</dbReference>